<reference evidence="1" key="1">
    <citation type="submission" date="2022-11" db="EMBL/GenBank/DDBJ databases">
        <authorList>
            <person name="Petersen C."/>
        </authorList>
    </citation>
    <scope>NUCLEOTIDE SEQUENCE</scope>
    <source>
        <strain evidence="1">IBT 22155</strain>
    </source>
</reference>
<dbReference type="EMBL" id="JAPQKL010000008">
    <property type="protein sequence ID" value="KAJ5120741.1"/>
    <property type="molecule type" value="Genomic_DNA"/>
</dbReference>
<comment type="caution">
    <text evidence="1">The sequence shown here is derived from an EMBL/GenBank/DDBJ whole genome shotgun (WGS) entry which is preliminary data.</text>
</comment>
<dbReference type="OrthoDB" id="4774148at2759"/>
<evidence type="ECO:0000313" key="2">
    <source>
        <dbReference type="Proteomes" id="UP001149079"/>
    </source>
</evidence>
<gene>
    <name evidence="1" type="ORF">N7515_010129</name>
</gene>
<proteinExistence type="predicted"/>
<organism evidence="1 2">
    <name type="scientific">Penicillium bovifimosum</name>
    <dbReference type="NCBI Taxonomy" id="126998"/>
    <lineage>
        <taxon>Eukaryota</taxon>
        <taxon>Fungi</taxon>
        <taxon>Dikarya</taxon>
        <taxon>Ascomycota</taxon>
        <taxon>Pezizomycotina</taxon>
        <taxon>Eurotiomycetes</taxon>
        <taxon>Eurotiomycetidae</taxon>
        <taxon>Eurotiales</taxon>
        <taxon>Aspergillaceae</taxon>
        <taxon>Penicillium</taxon>
    </lineage>
</organism>
<accession>A0A9W9KTV4</accession>
<dbReference type="GeneID" id="81410043"/>
<reference evidence="1" key="2">
    <citation type="journal article" date="2023" name="IMA Fungus">
        <title>Comparative genomic study of the Penicillium genus elucidates a diverse pangenome and 15 lateral gene transfer events.</title>
        <authorList>
            <person name="Petersen C."/>
            <person name="Sorensen T."/>
            <person name="Nielsen M.R."/>
            <person name="Sondergaard T.E."/>
            <person name="Sorensen J.L."/>
            <person name="Fitzpatrick D.A."/>
            <person name="Frisvad J.C."/>
            <person name="Nielsen K.L."/>
        </authorList>
    </citation>
    <scope>NUCLEOTIDE SEQUENCE</scope>
    <source>
        <strain evidence="1">IBT 22155</strain>
    </source>
</reference>
<dbReference type="Proteomes" id="UP001149079">
    <property type="component" value="Unassembled WGS sequence"/>
</dbReference>
<keyword evidence="2" id="KW-1185">Reference proteome</keyword>
<dbReference type="AlphaFoldDB" id="A0A9W9KTV4"/>
<name>A0A9W9KTV4_9EURO</name>
<protein>
    <submittedName>
        <fullName evidence="1">ABC-2 type transporter-domain-containing protein</fullName>
    </submittedName>
</protein>
<sequence>MRSQFRGEAIYIAETDVHFPQLSVGDTLKFAAMARAPRNRLAGVSATSTRSTCVMSSWLCWVVSLRAPSLAKTPSP</sequence>
<dbReference type="RefSeq" id="XP_056517245.1">
    <property type="nucleotide sequence ID" value="XM_056670872.1"/>
</dbReference>
<evidence type="ECO:0000313" key="1">
    <source>
        <dbReference type="EMBL" id="KAJ5120741.1"/>
    </source>
</evidence>